<evidence type="ECO:0000256" key="8">
    <source>
        <dbReference type="ARBA" id="ARBA00022989"/>
    </source>
</evidence>
<comment type="subcellular location">
    <subcellularLocation>
        <location evidence="2">Membrane</location>
        <topology evidence="2">Multi-pass membrane protein</topology>
    </subcellularLocation>
</comment>
<dbReference type="PANTHER" id="PTHR13145">
    <property type="entry name" value="SSM4 PROTEIN"/>
    <property type="match status" value="1"/>
</dbReference>
<keyword evidence="8 10" id="KW-1133">Transmembrane helix</keyword>
<dbReference type="GO" id="GO:0036503">
    <property type="term" value="P:ERAD pathway"/>
    <property type="evidence" value="ECO:0007669"/>
    <property type="project" value="TreeGrafter"/>
</dbReference>
<dbReference type="PANTHER" id="PTHR13145:SF0">
    <property type="entry name" value="E3 UBIQUITIN-PROTEIN LIGASE MARCHF6"/>
    <property type="match status" value="1"/>
</dbReference>
<evidence type="ECO:0000256" key="1">
    <source>
        <dbReference type="ARBA" id="ARBA00000900"/>
    </source>
</evidence>
<evidence type="ECO:0000256" key="6">
    <source>
        <dbReference type="ARBA" id="ARBA00022692"/>
    </source>
</evidence>
<dbReference type="Proteomes" id="UP000789508">
    <property type="component" value="Unassembled WGS sequence"/>
</dbReference>
<dbReference type="AlphaFoldDB" id="A0A9N9A5F2"/>
<keyword evidence="9 10" id="KW-0472">Membrane</keyword>
<dbReference type="EMBL" id="CAJVPS010000983">
    <property type="protein sequence ID" value="CAG8518480.1"/>
    <property type="molecule type" value="Genomic_DNA"/>
</dbReference>
<evidence type="ECO:0000256" key="7">
    <source>
        <dbReference type="ARBA" id="ARBA00022786"/>
    </source>
</evidence>
<evidence type="ECO:0000256" key="2">
    <source>
        <dbReference type="ARBA" id="ARBA00004141"/>
    </source>
</evidence>
<evidence type="ECO:0000256" key="10">
    <source>
        <dbReference type="SAM" id="Phobius"/>
    </source>
</evidence>
<organism evidence="11 12">
    <name type="scientific">Ambispora leptoticha</name>
    <dbReference type="NCBI Taxonomy" id="144679"/>
    <lineage>
        <taxon>Eukaryota</taxon>
        <taxon>Fungi</taxon>
        <taxon>Fungi incertae sedis</taxon>
        <taxon>Mucoromycota</taxon>
        <taxon>Glomeromycotina</taxon>
        <taxon>Glomeromycetes</taxon>
        <taxon>Archaeosporales</taxon>
        <taxon>Ambisporaceae</taxon>
        <taxon>Ambispora</taxon>
    </lineage>
</organism>
<feature type="transmembrane region" description="Helical" evidence="10">
    <location>
        <begin position="24"/>
        <end position="47"/>
    </location>
</feature>
<accession>A0A9N9A5F2</accession>
<evidence type="ECO:0000313" key="12">
    <source>
        <dbReference type="Proteomes" id="UP000789508"/>
    </source>
</evidence>
<reference evidence="11" key="1">
    <citation type="submission" date="2021-06" db="EMBL/GenBank/DDBJ databases">
        <authorList>
            <person name="Kallberg Y."/>
            <person name="Tangrot J."/>
            <person name="Rosling A."/>
        </authorList>
    </citation>
    <scope>NUCLEOTIDE SEQUENCE</scope>
    <source>
        <strain evidence="11">FL130A</strain>
    </source>
</reference>
<keyword evidence="12" id="KW-1185">Reference proteome</keyword>
<proteinExistence type="predicted"/>
<evidence type="ECO:0000256" key="9">
    <source>
        <dbReference type="ARBA" id="ARBA00023136"/>
    </source>
</evidence>
<dbReference type="EC" id="2.3.2.27" evidence="4"/>
<protein>
    <recommendedName>
        <fullName evidence="4">RING-type E3 ubiquitin transferase</fullName>
        <ecNumber evidence="4">2.3.2.27</ecNumber>
    </recommendedName>
</protein>
<evidence type="ECO:0000256" key="5">
    <source>
        <dbReference type="ARBA" id="ARBA00022679"/>
    </source>
</evidence>
<name>A0A9N9A5F2_9GLOM</name>
<evidence type="ECO:0000256" key="3">
    <source>
        <dbReference type="ARBA" id="ARBA00004906"/>
    </source>
</evidence>
<keyword evidence="7" id="KW-0833">Ubl conjugation pathway</keyword>
<sequence length="174" mass="19905">MPESIPVVLFLRRGLRRCYGLIKIWIRAMLVGTVWLITLPYITVWVWRFYFWSGDGLASFVYRRESISVGITNNNSTISEEKSALAVFYVNLLKSALWYAPPEAVEFVEAYGDFASSKFFADTFEGQIITCIVVIVFVAAFLLREWIIQNTPPEDGLENDGMEIEGIENEVLEN</sequence>
<keyword evidence="5" id="KW-0808">Transferase</keyword>
<keyword evidence="6 10" id="KW-0812">Transmembrane</keyword>
<evidence type="ECO:0000256" key="4">
    <source>
        <dbReference type="ARBA" id="ARBA00012483"/>
    </source>
</evidence>
<feature type="non-terminal residue" evidence="11">
    <location>
        <position position="174"/>
    </location>
</feature>
<comment type="caution">
    <text evidence="11">The sequence shown here is derived from an EMBL/GenBank/DDBJ whole genome shotgun (WGS) entry which is preliminary data.</text>
</comment>
<comment type="pathway">
    <text evidence="3">Protein modification; protein ubiquitination.</text>
</comment>
<comment type="catalytic activity">
    <reaction evidence="1">
        <text>S-ubiquitinyl-[E2 ubiquitin-conjugating enzyme]-L-cysteine + [acceptor protein]-L-lysine = [E2 ubiquitin-conjugating enzyme]-L-cysteine + N(6)-ubiquitinyl-[acceptor protein]-L-lysine.</text>
        <dbReference type="EC" id="2.3.2.27"/>
    </reaction>
</comment>
<dbReference type="GO" id="GO:0061630">
    <property type="term" value="F:ubiquitin protein ligase activity"/>
    <property type="evidence" value="ECO:0007669"/>
    <property type="project" value="UniProtKB-EC"/>
</dbReference>
<dbReference type="OrthoDB" id="264354at2759"/>
<feature type="transmembrane region" description="Helical" evidence="10">
    <location>
        <begin position="126"/>
        <end position="143"/>
    </location>
</feature>
<gene>
    <name evidence="11" type="ORF">ALEPTO_LOCUS4341</name>
</gene>
<dbReference type="GO" id="GO:0005789">
    <property type="term" value="C:endoplasmic reticulum membrane"/>
    <property type="evidence" value="ECO:0007669"/>
    <property type="project" value="TreeGrafter"/>
</dbReference>
<evidence type="ECO:0000313" key="11">
    <source>
        <dbReference type="EMBL" id="CAG8518480.1"/>
    </source>
</evidence>